<evidence type="ECO:0000313" key="3">
    <source>
        <dbReference type="EMBL" id="GAC18197.1"/>
    </source>
</evidence>
<dbReference type="InterPro" id="IPR011990">
    <property type="entry name" value="TPR-like_helical_dom_sf"/>
</dbReference>
<comment type="caution">
    <text evidence="3">The sequence shown here is derived from an EMBL/GenBank/DDBJ whole genome shotgun (WGS) entry which is preliminary data.</text>
</comment>
<dbReference type="InterPro" id="IPR019734">
    <property type="entry name" value="TPR_rpt"/>
</dbReference>
<dbReference type="PROSITE" id="PS50005">
    <property type="entry name" value="TPR"/>
    <property type="match status" value="1"/>
</dbReference>
<evidence type="ECO:0000313" key="4">
    <source>
        <dbReference type="Proteomes" id="UP000006327"/>
    </source>
</evidence>
<accession>K6YJ49</accession>
<reference evidence="3 4" key="1">
    <citation type="journal article" date="2017" name="Antonie Van Leeuwenhoek">
        <title>Rhizobium rhizosphaerae sp. nov., a novel species isolated from rice rhizosphere.</title>
        <authorList>
            <person name="Zhao J.J."/>
            <person name="Zhang J."/>
            <person name="Zhang R.J."/>
            <person name="Zhang C.W."/>
            <person name="Yin H.Q."/>
            <person name="Zhang X.X."/>
        </authorList>
    </citation>
    <scope>NUCLEOTIDE SEQUENCE [LARGE SCALE GENOMIC DNA]</scope>
    <source>
        <strain evidence="3 4">BSs20135</strain>
    </source>
</reference>
<dbReference type="STRING" id="493475.GARC_1217"/>
<dbReference type="EMBL" id="BAEO01000014">
    <property type="protein sequence ID" value="GAC18197.1"/>
    <property type="molecule type" value="Genomic_DNA"/>
</dbReference>
<keyword evidence="1" id="KW-0802">TPR repeat</keyword>
<evidence type="ECO:0000256" key="1">
    <source>
        <dbReference type="PROSITE-ProRule" id="PRU00339"/>
    </source>
</evidence>
<dbReference type="SMART" id="SM00028">
    <property type="entry name" value="TPR"/>
    <property type="match status" value="4"/>
</dbReference>
<dbReference type="Pfam" id="PF13432">
    <property type="entry name" value="TPR_16"/>
    <property type="match status" value="1"/>
</dbReference>
<keyword evidence="2" id="KW-0732">Signal</keyword>
<sequence>MAMNKLLLNLVAPVLMTGVLMSGIQTSIVNAEEVKVERKTKRVPTLRSKVYDQLSRAQSFADAGKQAEAFEVLDSVKSKAGSMNSYEQAMMYNFYGFIHYEAENYEQAIEAFENVVQQQPIPESFEQATLFSLAQLYMMRGKYDQTIAKIEQWEVIQKRLYPSKDIPAKNLVLKAQAMYQKQDYAAASNYINAAVLQIENNDLGFQVDEQWYVLQRAVYFELKQPENVKNVLLKLVKKFEAPKYWLQLAGMYGELGQEQKQLAIMEIAEQKSFVATGSDMFNLAQLYYYHQLPYKAAAIMQKAIDAGKLPEDERNLTFLAQSWNSAKETEKAIPVMLAAAQLSATGELHAQLGQMYLNMDKWQQAIAASQQAIEKGGLRNEGMSHLVIGMAQFNVGQYHEALNQLAKAQEYDGSRGMAQQWSKFVEGERKQYATYASVGS</sequence>
<dbReference type="OrthoDB" id="5574348at2"/>
<gene>
    <name evidence="3" type="ORF">GARC_1217</name>
</gene>
<evidence type="ECO:0008006" key="5">
    <source>
        <dbReference type="Google" id="ProtNLM"/>
    </source>
</evidence>
<keyword evidence="4" id="KW-1185">Reference proteome</keyword>
<dbReference type="Gene3D" id="1.25.40.10">
    <property type="entry name" value="Tetratricopeptide repeat domain"/>
    <property type="match status" value="2"/>
</dbReference>
<evidence type="ECO:0000256" key="2">
    <source>
        <dbReference type="SAM" id="SignalP"/>
    </source>
</evidence>
<feature type="repeat" description="TPR" evidence="1">
    <location>
        <begin position="89"/>
        <end position="122"/>
    </location>
</feature>
<dbReference type="eggNOG" id="COG0457">
    <property type="taxonomic scope" value="Bacteria"/>
</dbReference>
<feature type="signal peptide" evidence="2">
    <location>
        <begin position="1"/>
        <end position="31"/>
    </location>
</feature>
<feature type="chain" id="PRO_5003897500" description="Tetratricopeptide repeat protein" evidence="2">
    <location>
        <begin position="32"/>
        <end position="440"/>
    </location>
</feature>
<protein>
    <recommendedName>
        <fullName evidence="5">Tetratricopeptide repeat protein</fullName>
    </recommendedName>
</protein>
<dbReference type="AlphaFoldDB" id="K6YJ49"/>
<organism evidence="3 4">
    <name type="scientific">Paraglaciecola arctica BSs20135</name>
    <dbReference type="NCBI Taxonomy" id="493475"/>
    <lineage>
        <taxon>Bacteria</taxon>
        <taxon>Pseudomonadati</taxon>
        <taxon>Pseudomonadota</taxon>
        <taxon>Gammaproteobacteria</taxon>
        <taxon>Alteromonadales</taxon>
        <taxon>Alteromonadaceae</taxon>
        <taxon>Paraglaciecola</taxon>
    </lineage>
</organism>
<dbReference type="RefSeq" id="WP_007617776.1">
    <property type="nucleotide sequence ID" value="NZ_BAEO01000014.1"/>
</dbReference>
<name>K6YJ49_9ALTE</name>
<dbReference type="SUPFAM" id="SSF48452">
    <property type="entry name" value="TPR-like"/>
    <property type="match status" value="1"/>
</dbReference>
<dbReference type="Proteomes" id="UP000006327">
    <property type="component" value="Unassembled WGS sequence"/>
</dbReference>
<proteinExistence type="predicted"/>